<organism evidence="1 2">
    <name type="scientific">Hypholoma sublateritium (strain FD-334 SS-4)</name>
    <dbReference type="NCBI Taxonomy" id="945553"/>
    <lineage>
        <taxon>Eukaryota</taxon>
        <taxon>Fungi</taxon>
        <taxon>Dikarya</taxon>
        <taxon>Basidiomycota</taxon>
        <taxon>Agaricomycotina</taxon>
        <taxon>Agaricomycetes</taxon>
        <taxon>Agaricomycetidae</taxon>
        <taxon>Agaricales</taxon>
        <taxon>Agaricineae</taxon>
        <taxon>Strophariaceae</taxon>
        <taxon>Hypholoma</taxon>
    </lineage>
</organism>
<dbReference type="AlphaFoldDB" id="A0A0D2NYN7"/>
<name>A0A0D2NYN7_HYPSF</name>
<evidence type="ECO:0008006" key="3">
    <source>
        <dbReference type="Google" id="ProtNLM"/>
    </source>
</evidence>
<dbReference type="STRING" id="945553.A0A0D2NYN7"/>
<dbReference type="OMA" id="VISSTEC"/>
<keyword evidence="2" id="KW-1185">Reference proteome</keyword>
<accession>A0A0D2NYN7</accession>
<evidence type="ECO:0000313" key="1">
    <source>
        <dbReference type="EMBL" id="KJA23844.1"/>
    </source>
</evidence>
<gene>
    <name evidence="1" type="ORF">HYPSUDRAFT_39369</name>
</gene>
<protein>
    <recommendedName>
        <fullName evidence="3">F-box domain-containing protein</fullName>
    </recommendedName>
</protein>
<proteinExistence type="predicted"/>
<dbReference type="Proteomes" id="UP000054270">
    <property type="component" value="Unassembled WGS sequence"/>
</dbReference>
<evidence type="ECO:0000313" key="2">
    <source>
        <dbReference type="Proteomes" id="UP000054270"/>
    </source>
</evidence>
<sequence length="608" mass="67347">MEELLPFASKIGTNYAATSEEAEKITALLAGPISKLKQLQVDILRVKAHYDGLVEQQLALSREIEAHQALIAPIRRIPIDILQEIFLHCLPTKHNAVISSTECPILLTRICSGWRHIALNTPMLWSSIHVPVPICSIHDRHSPSPSSLPAPIRRSPELEVAMSIAKRQATAIREWLGRSGECVLAISIYDEDYRTPEEIYTVILDALVSFRQRWGALRCETPAWSIMRIAAIPASELPCLHTINFSGSSAYGARIGGVLEQEQEQEGVTRWVDSGILRAPRLHAITYNNITEDFTSFPLRREQLTSIILNGIGWNVTETISITHIAALLADCPLLRRCDLDIAPILHPHSQQDNSKSAAPQPKPIVLLHLTHFSIKAGRSNLAALFDALDAPALVQLEVLANYIVAASLHALLRRTADTMRSLTLDPQVFSRDDFFICLEICTDLMKLKLRRNYYRPQQTWPPPAGDLNDPSEAGEWHTRTPKVQLDDAFLRDVFMPASDAGAVLVPRLTTFECHTLNTFSDTGVLNALRARSAAVTREGSVALLSYALISFGRPQKEPMAHALKELAELGVKCVPFYTAPFPQRKHAATDGVGELSPVAVPWSVPIL</sequence>
<reference evidence="2" key="1">
    <citation type="submission" date="2014-04" db="EMBL/GenBank/DDBJ databases">
        <title>Evolutionary Origins and Diversification of the Mycorrhizal Mutualists.</title>
        <authorList>
            <consortium name="DOE Joint Genome Institute"/>
            <consortium name="Mycorrhizal Genomics Consortium"/>
            <person name="Kohler A."/>
            <person name="Kuo A."/>
            <person name="Nagy L.G."/>
            <person name="Floudas D."/>
            <person name="Copeland A."/>
            <person name="Barry K.W."/>
            <person name="Cichocki N."/>
            <person name="Veneault-Fourrey C."/>
            <person name="LaButti K."/>
            <person name="Lindquist E.A."/>
            <person name="Lipzen A."/>
            <person name="Lundell T."/>
            <person name="Morin E."/>
            <person name="Murat C."/>
            <person name="Riley R."/>
            <person name="Ohm R."/>
            <person name="Sun H."/>
            <person name="Tunlid A."/>
            <person name="Henrissat B."/>
            <person name="Grigoriev I.V."/>
            <person name="Hibbett D.S."/>
            <person name="Martin F."/>
        </authorList>
    </citation>
    <scope>NUCLEOTIDE SEQUENCE [LARGE SCALE GENOMIC DNA]</scope>
    <source>
        <strain evidence="2">FD-334 SS-4</strain>
    </source>
</reference>
<dbReference type="OrthoDB" id="3365698at2759"/>
<dbReference type="EMBL" id="KN817540">
    <property type="protein sequence ID" value="KJA23844.1"/>
    <property type="molecule type" value="Genomic_DNA"/>
</dbReference>